<evidence type="ECO:0000259" key="4">
    <source>
        <dbReference type="PROSITE" id="PS51000"/>
    </source>
</evidence>
<sequence>MFAEERKREILRLLHMNGKVRNLELAQKFAVSEPTIRKDISELEEQHLLIRTHGGAMAIDEGEWEPTYIEKSDRYQEEKRTIGFLAAMMIKDHDVVILDAGTTTVEIAKRIKAKHFTVITNSLDVANVLENNPDCEIIMTGGMMRWKTHALVGPLADKNLQTLSADIAFIGTNGISKDGFSTPNLIEAETKATMIKRARRNFIVSDNNKFGHVSLAYFADLTEVDGIITDQSPNKEFFELFEKSGVDLIMKAGDSIDINGNTEPGN</sequence>
<dbReference type="InterPro" id="IPR014036">
    <property type="entry name" value="DeoR-like_C"/>
</dbReference>
<dbReference type="InterPro" id="IPR036390">
    <property type="entry name" value="WH_DNA-bd_sf"/>
</dbReference>
<dbReference type="PANTHER" id="PTHR30363:SF44">
    <property type="entry name" value="AGA OPERON TRANSCRIPTIONAL REPRESSOR-RELATED"/>
    <property type="match status" value="1"/>
</dbReference>
<feature type="domain" description="HTH deoR-type" evidence="4">
    <location>
        <begin position="3"/>
        <end position="58"/>
    </location>
</feature>
<accession>A0ABS5PKB5</accession>
<dbReference type="Pfam" id="PF00455">
    <property type="entry name" value="DeoRC"/>
    <property type="match status" value="1"/>
</dbReference>
<dbReference type="Gene3D" id="3.40.50.1360">
    <property type="match status" value="1"/>
</dbReference>
<dbReference type="SMART" id="SM00420">
    <property type="entry name" value="HTH_DEOR"/>
    <property type="match status" value="1"/>
</dbReference>
<reference evidence="5 6" key="1">
    <citation type="submission" date="2021-05" db="EMBL/GenBank/DDBJ databases">
        <title>Fusibacter ferrireducens sp. nov., an anaerobic, sulfur- and Fe-reducing bacterium isolated from the mangrove sediment.</title>
        <authorList>
            <person name="Qiu D."/>
        </authorList>
    </citation>
    <scope>NUCLEOTIDE SEQUENCE [LARGE SCALE GENOMIC DNA]</scope>
    <source>
        <strain evidence="5 6">DSM 12116</strain>
    </source>
</reference>
<dbReference type="EMBL" id="JAHBCL010000002">
    <property type="protein sequence ID" value="MBS7525453.1"/>
    <property type="molecule type" value="Genomic_DNA"/>
</dbReference>
<dbReference type="PRINTS" id="PR00037">
    <property type="entry name" value="HTHLACR"/>
</dbReference>
<dbReference type="RefSeq" id="WP_213235233.1">
    <property type="nucleotide sequence ID" value="NZ_JAHBCL010000002.1"/>
</dbReference>
<keyword evidence="2" id="KW-0238">DNA-binding</keyword>
<evidence type="ECO:0000256" key="1">
    <source>
        <dbReference type="ARBA" id="ARBA00023015"/>
    </source>
</evidence>
<evidence type="ECO:0000256" key="2">
    <source>
        <dbReference type="ARBA" id="ARBA00023125"/>
    </source>
</evidence>
<dbReference type="SMART" id="SM01134">
    <property type="entry name" value="DeoRC"/>
    <property type="match status" value="1"/>
</dbReference>
<dbReference type="InterPro" id="IPR050313">
    <property type="entry name" value="Carb_Metab_HTH_regulators"/>
</dbReference>
<dbReference type="Proteomes" id="UP000746471">
    <property type="component" value="Unassembled WGS sequence"/>
</dbReference>
<evidence type="ECO:0000313" key="6">
    <source>
        <dbReference type="Proteomes" id="UP000746471"/>
    </source>
</evidence>
<gene>
    <name evidence="5" type="ORF">KHM83_02035</name>
</gene>
<protein>
    <submittedName>
        <fullName evidence="5">DeoR/GlpR transcriptional regulator</fullName>
    </submittedName>
</protein>
<dbReference type="Gene3D" id="1.10.10.10">
    <property type="entry name" value="Winged helix-like DNA-binding domain superfamily/Winged helix DNA-binding domain"/>
    <property type="match status" value="1"/>
</dbReference>
<dbReference type="InterPro" id="IPR001034">
    <property type="entry name" value="DeoR_HTH"/>
</dbReference>
<dbReference type="InterPro" id="IPR037171">
    <property type="entry name" value="NagB/RpiA_transferase-like"/>
</dbReference>
<dbReference type="SUPFAM" id="SSF100950">
    <property type="entry name" value="NagB/RpiA/CoA transferase-like"/>
    <property type="match status" value="1"/>
</dbReference>
<proteinExistence type="predicted"/>
<dbReference type="Pfam" id="PF08220">
    <property type="entry name" value="HTH_DeoR"/>
    <property type="match status" value="1"/>
</dbReference>
<evidence type="ECO:0000256" key="3">
    <source>
        <dbReference type="ARBA" id="ARBA00023163"/>
    </source>
</evidence>
<evidence type="ECO:0000313" key="5">
    <source>
        <dbReference type="EMBL" id="MBS7525453.1"/>
    </source>
</evidence>
<dbReference type="PANTHER" id="PTHR30363">
    <property type="entry name" value="HTH-TYPE TRANSCRIPTIONAL REGULATOR SRLR-RELATED"/>
    <property type="match status" value="1"/>
</dbReference>
<keyword evidence="1" id="KW-0805">Transcription regulation</keyword>
<name>A0ABS5PKB5_9FIRM</name>
<comment type="caution">
    <text evidence="5">The sequence shown here is derived from an EMBL/GenBank/DDBJ whole genome shotgun (WGS) entry which is preliminary data.</text>
</comment>
<keyword evidence="3" id="KW-0804">Transcription</keyword>
<dbReference type="InterPro" id="IPR011991">
    <property type="entry name" value="ArsR-like_HTH"/>
</dbReference>
<dbReference type="SUPFAM" id="SSF46785">
    <property type="entry name" value="Winged helix' DNA-binding domain"/>
    <property type="match status" value="1"/>
</dbReference>
<dbReference type="InterPro" id="IPR036388">
    <property type="entry name" value="WH-like_DNA-bd_sf"/>
</dbReference>
<keyword evidence="6" id="KW-1185">Reference proteome</keyword>
<dbReference type="PROSITE" id="PS51000">
    <property type="entry name" value="HTH_DEOR_2"/>
    <property type="match status" value="1"/>
</dbReference>
<organism evidence="5 6">
    <name type="scientific">Fusibacter paucivorans</name>
    <dbReference type="NCBI Taxonomy" id="76009"/>
    <lineage>
        <taxon>Bacteria</taxon>
        <taxon>Bacillati</taxon>
        <taxon>Bacillota</taxon>
        <taxon>Clostridia</taxon>
        <taxon>Eubacteriales</taxon>
        <taxon>Eubacteriales Family XII. Incertae Sedis</taxon>
        <taxon>Fusibacter</taxon>
    </lineage>
</organism>
<dbReference type="CDD" id="cd00090">
    <property type="entry name" value="HTH_ARSR"/>
    <property type="match status" value="1"/>
</dbReference>
<dbReference type="InterPro" id="IPR018356">
    <property type="entry name" value="Tscrpt_reg_HTH_DeoR_CS"/>
</dbReference>
<dbReference type="PROSITE" id="PS00894">
    <property type="entry name" value="HTH_DEOR_1"/>
    <property type="match status" value="1"/>
</dbReference>